<evidence type="ECO:0000313" key="3">
    <source>
        <dbReference type="Proteomes" id="UP000799750"/>
    </source>
</evidence>
<dbReference type="Proteomes" id="UP000799750">
    <property type="component" value="Unassembled WGS sequence"/>
</dbReference>
<protein>
    <submittedName>
        <fullName evidence="2">Uncharacterized protein</fullName>
    </submittedName>
</protein>
<gene>
    <name evidence="2" type="ORF">BU16DRAFT_613712</name>
</gene>
<evidence type="ECO:0000256" key="1">
    <source>
        <dbReference type="SAM" id="SignalP"/>
    </source>
</evidence>
<dbReference type="EMBL" id="MU004182">
    <property type="protein sequence ID" value="KAF2501880.1"/>
    <property type="molecule type" value="Genomic_DNA"/>
</dbReference>
<keyword evidence="3" id="KW-1185">Reference proteome</keyword>
<accession>A0A6A6RDR5</accession>
<name>A0A6A6RDR5_9PEZI</name>
<feature type="signal peptide" evidence="1">
    <location>
        <begin position="1"/>
        <end position="20"/>
    </location>
</feature>
<feature type="chain" id="PRO_5025663129" evidence="1">
    <location>
        <begin position="21"/>
        <end position="217"/>
    </location>
</feature>
<organism evidence="2 3">
    <name type="scientific">Lophium mytilinum</name>
    <dbReference type="NCBI Taxonomy" id="390894"/>
    <lineage>
        <taxon>Eukaryota</taxon>
        <taxon>Fungi</taxon>
        <taxon>Dikarya</taxon>
        <taxon>Ascomycota</taxon>
        <taxon>Pezizomycotina</taxon>
        <taxon>Dothideomycetes</taxon>
        <taxon>Pleosporomycetidae</taxon>
        <taxon>Mytilinidiales</taxon>
        <taxon>Mytilinidiaceae</taxon>
        <taxon>Lophium</taxon>
    </lineage>
</organism>
<keyword evidence="1" id="KW-0732">Signal</keyword>
<reference evidence="2" key="1">
    <citation type="journal article" date="2020" name="Stud. Mycol.">
        <title>101 Dothideomycetes genomes: a test case for predicting lifestyles and emergence of pathogens.</title>
        <authorList>
            <person name="Haridas S."/>
            <person name="Albert R."/>
            <person name="Binder M."/>
            <person name="Bloem J."/>
            <person name="Labutti K."/>
            <person name="Salamov A."/>
            <person name="Andreopoulos B."/>
            <person name="Baker S."/>
            <person name="Barry K."/>
            <person name="Bills G."/>
            <person name="Bluhm B."/>
            <person name="Cannon C."/>
            <person name="Castanera R."/>
            <person name="Culley D."/>
            <person name="Daum C."/>
            <person name="Ezra D."/>
            <person name="Gonzalez J."/>
            <person name="Henrissat B."/>
            <person name="Kuo A."/>
            <person name="Liang C."/>
            <person name="Lipzen A."/>
            <person name="Lutzoni F."/>
            <person name="Magnuson J."/>
            <person name="Mondo S."/>
            <person name="Nolan M."/>
            <person name="Ohm R."/>
            <person name="Pangilinan J."/>
            <person name="Park H.-J."/>
            <person name="Ramirez L."/>
            <person name="Alfaro M."/>
            <person name="Sun H."/>
            <person name="Tritt A."/>
            <person name="Yoshinaga Y."/>
            <person name="Zwiers L.-H."/>
            <person name="Turgeon B."/>
            <person name="Goodwin S."/>
            <person name="Spatafora J."/>
            <person name="Crous P."/>
            <person name="Grigoriev I."/>
        </authorList>
    </citation>
    <scope>NUCLEOTIDE SEQUENCE</scope>
    <source>
        <strain evidence="2">CBS 269.34</strain>
    </source>
</reference>
<evidence type="ECO:0000313" key="2">
    <source>
        <dbReference type="EMBL" id="KAF2501880.1"/>
    </source>
</evidence>
<proteinExistence type="predicted"/>
<dbReference type="AlphaFoldDB" id="A0A6A6RDR5"/>
<dbReference type="OrthoDB" id="5347452at2759"/>
<sequence length="217" mass="21639">MYTLHHRIYIAVSLASFATALNIAHATATPTTLQGYSADGFTPKPTSSPLLYTCHNGDVCGYNSEISWCGCCKGYSAGVATGCNVVTSCVGYGDLSSCSADPACSTDSEVLACTDTALPYCATDALDMNGDSYATMSCAASAYTSYWELDATLVAPSSAVDSATAAVITKSPTTAAATAAGKTPASSTTSTGGAAAKTGAVVMGAAGGMVALVMLFA</sequence>